<dbReference type="AlphaFoldDB" id="A0A2U1MQ56"/>
<gene>
    <name evidence="1" type="ORF">CTI12_AA353720</name>
</gene>
<accession>A0A2U1MQ56</accession>
<dbReference type="STRING" id="35608.A0A2U1MQ56"/>
<evidence type="ECO:0000313" key="1">
    <source>
        <dbReference type="EMBL" id="PWA63405.1"/>
    </source>
</evidence>
<sequence>MPGDFVQGIWFMGYGSGGGWPWHRLTTKTRGIGNYLEVEKVFLRKGRSRTCALSILLAVAADTVYWQKHFQIYIIQEANKRMQPTGTVELFGTLRAQLCDINKNVIVATPTSINGLASGMKKSNVMAARARFDVGRPFNSPITRIIGFLINLSTLAYVEMKPTTDVAHLDT</sequence>
<reference evidence="1 2" key="1">
    <citation type="journal article" date="2018" name="Mol. Plant">
        <title>The genome of Artemisia annua provides insight into the evolution of Asteraceae family and artemisinin biosynthesis.</title>
        <authorList>
            <person name="Shen Q."/>
            <person name="Zhang L."/>
            <person name="Liao Z."/>
            <person name="Wang S."/>
            <person name="Yan T."/>
            <person name="Shi P."/>
            <person name="Liu M."/>
            <person name="Fu X."/>
            <person name="Pan Q."/>
            <person name="Wang Y."/>
            <person name="Lv Z."/>
            <person name="Lu X."/>
            <person name="Zhang F."/>
            <person name="Jiang W."/>
            <person name="Ma Y."/>
            <person name="Chen M."/>
            <person name="Hao X."/>
            <person name="Li L."/>
            <person name="Tang Y."/>
            <person name="Lv G."/>
            <person name="Zhou Y."/>
            <person name="Sun X."/>
            <person name="Brodelius P.E."/>
            <person name="Rose J.K.C."/>
            <person name="Tang K."/>
        </authorList>
    </citation>
    <scope>NUCLEOTIDE SEQUENCE [LARGE SCALE GENOMIC DNA]</scope>
    <source>
        <strain evidence="2">cv. Huhao1</strain>
        <tissue evidence="1">Leaf</tissue>
    </source>
</reference>
<dbReference type="Proteomes" id="UP000245207">
    <property type="component" value="Unassembled WGS sequence"/>
</dbReference>
<keyword evidence="2" id="KW-1185">Reference proteome</keyword>
<name>A0A2U1MQ56_ARTAN</name>
<comment type="caution">
    <text evidence="1">The sequence shown here is derived from an EMBL/GenBank/DDBJ whole genome shotgun (WGS) entry which is preliminary data.</text>
</comment>
<dbReference type="EMBL" id="PKPP01004645">
    <property type="protein sequence ID" value="PWA63405.1"/>
    <property type="molecule type" value="Genomic_DNA"/>
</dbReference>
<proteinExistence type="predicted"/>
<evidence type="ECO:0000313" key="2">
    <source>
        <dbReference type="Proteomes" id="UP000245207"/>
    </source>
</evidence>
<organism evidence="1 2">
    <name type="scientific">Artemisia annua</name>
    <name type="common">Sweet wormwood</name>
    <dbReference type="NCBI Taxonomy" id="35608"/>
    <lineage>
        <taxon>Eukaryota</taxon>
        <taxon>Viridiplantae</taxon>
        <taxon>Streptophyta</taxon>
        <taxon>Embryophyta</taxon>
        <taxon>Tracheophyta</taxon>
        <taxon>Spermatophyta</taxon>
        <taxon>Magnoliopsida</taxon>
        <taxon>eudicotyledons</taxon>
        <taxon>Gunneridae</taxon>
        <taxon>Pentapetalae</taxon>
        <taxon>asterids</taxon>
        <taxon>campanulids</taxon>
        <taxon>Asterales</taxon>
        <taxon>Asteraceae</taxon>
        <taxon>Asteroideae</taxon>
        <taxon>Anthemideae</taxon>
        <taxon>Artemisiinae</taxon>
        <taxon>Artemisia</taxon>
    </lineage>
</organism>
<dbReference type="OrthoDB" id="1677994at2759"/>
<protein>
    <submittedName>
        <fullName evidence="1">Armadillo-type fold protein</fullName>
    </submittedName>
</protein>